<accession>A0A1Y1MYG6</accession>
<comment type="subcellular location">
    <subcellularLocation>
        <location evidence="1">Lysosome membrane</location>
        <topology evidence="1">Multi-pass membrane protein</topology>
    </subcellularLocation>
</comment>
<evidence type="ECO:0000256" key="2">
    <source>
        <dbReference type="ARBA" id="ARBA00006855"/>
    </source>
</evidence>
<reference evidence="14" key="3">
    <citation type="submission" date="2019-08" db="EMBL/GenBank/DDBJ databases">
        <authorList>
            <consortium name="Photinus pyralis genome working group"/>
            <person name="Fallon T.R."/>
            <person name="Sander Lower S.E."/>
            <person name="Weng J.-K."/>
        </authorList>
    </citation>
    <scope>NUCLEOTIDE SEQUENCE</scope>
    <source>
        <strain evidence="14">1611_PpyrPB1</strain>
        <tissue evidence="14">Whole body</tissue>
    </source>
</reference>
<dbReference type="EMBL" id="GEZM01023445">
    <property type="protein sequence ID" value="JAV88387.1"/>
    <property type="molecule type" value="Transcribed_RNA"/>
</dbReference>
<dbReference type="SMART" id="SM00679">
    <property type="entry name" value="CTNS"/>
    <property type="match status" value="2"/>
</dbReference>
<comment type="similarity">
    <text evidence="2">Belongs to the cystinosin family.</text>
</comment>
<keyword evidence="6" id="KW-0769">Symport</keyword>
<evidence type="ECO:0000256" key="5">
    <source>
        <dbReference type="ARBA" id="ARBA00022737"/>
    </source>
</evidence>
<sequence>MRTFLLLLAATFINAENSSTSIAFVERQINLEINETKKLSVTVTNLNNSGVLLSFDVLQEDLVYVYPRKILLEAGNKTYHFTIEGISPGHSDILAITNDSSITIPQEHFSVNVYKKKILDIVSQIIGWIFIISWGSSFYPQLYSNYERKCVIGLNFDYLALNIVGYISFAAFILNLYFNLEIQDEYYERYPRGQIPVKLNDVVYILHGTLAIFVTIGQCCVFERGHQKVSTTAKSLVTLIVSFYITCVALERLKFLKWLDFLYYCSYVKLAITLLKYIPQAYMNYKRKSTSGWSIALVFLDLNGGLFSILQMMLDCYNYDDWVSIFGNPTKFGLGILNALFHSFFIIQHFVFYKDSAYTMI</sequence>
<keyword evidence="9" id="KW-0458">Lysosome</keyword>
<feature type="chain" id="PRO_5036029908" description="Cystinosin" evidence="12">
    <location>
        <begin position="16"/>
        <end position="361"/>
    </location>
</feature>
<evidence type="ECO:0000313" key="13">
    <source>
        <dbReference type="EMBL" id="JAV88387.1"/>
    </source>
</evidence>
<evidence type="ECO:0000256" key="12">
    <source>
        <dbReference type="SAM" id="SignalP"/>
    </source>
</evidence>
<dbReference type="EMBL" id="VVIM01000008">
    <property type="protein sequence ID" value="KAB0795547.1"/>
    <property type="molecule type" value="Genomic_DNA"/>
</dbReference>
<evidence type="ECO:0000256" key="4">
    <source>
        <dbReference type="ARBA" id="ARBA00022692"/>
    </source>
</evidence>
<dbReference type="Proteomes" id="UP000327044">
    <property type="component" value="Unassembled WGS sequence"/>
</dbReference>
<dbReference type="GO" id="GO:0005765">
    <property type="term" value="C:lysosomal membrane"/>
    <property type="evidence" value="ECO:0007669"/>
    <property type="project" value="UniProtKB-SubCell"/>
</dbReference>
<evidence type="ECO:0000256" key="1">
    <source>
        <dbReference type="ARBA" id="ARBA00004155"/>
    </source>
</evidence>
<evidence type="ECO:0000256" key="9">
    <source>
        <dbReference type="ARBA" id="ARBA00023228"/>
    </source>
</evidence>
<keyword evidence="7 11" id="KW-1133">Transmembrane helix</keyword>
<proteinExistence type="inferred from homology"/>
<dbReference type="InterPro" id="IPR005282">
    <property type="entry name" value="LC_transporter"/>
</dbReference>
<evidence type="ECO:0000256" key="8">
    <source>
        <dbReference type="ARBA" id="ARBA00023136"/>
    </source>
</evidence>
<feature type="transmembrane region" description="Helical" evidence="11">
    <location>
        <begin position="125"/>
        <end position="146"/>
    </location>
</feature>
<dbReference type="FunFam" id="1.20.1280.290:FF:000016">
    <property type="entry name" value="Cystinosin homolog"/>
    <property type="match status" value="1"/>
</dbReference>
<dbReference type="Pfam" id="PF04193">
    <property type="entry name" value="PQ-loop"/>
    <property type="match status" value="2"/>
</dbReference>
<protein>
    <recommendedName>
        <fullName evidence="16">Cystinosin</fullName>
    </recommendedName>
</protein>
<dbReference type="NCBIfam" id="TIGR00951">
    <property type="entry name" value="2A43"/>
    <property type="match status" value="1"/>
</dbReference>
<feature type="transmembrane region" description="Helical" evidence="11">
    <location>
        <begin position="290"/>
        <end position="312"/>
    </location>
</feature>
<feature type="transmembrane region" description="Helical" evidence="11">
    <location>
        <begin position="332"/>
        <end position="353"/>
    </location>
</feature>
<evidence type="ECO:0000256" key="6">
    <source>
        <dbReference type="ARBA" id="ARBA00022847"/>
    </source>
</evidence>
<dbReference type="AlphaFoldDB" id="A0A1Y1MYG6"/>
<reference evidence="13" key="1">
    <citation type="journal article" date="2016" name="Sci. Rep.">
        <title>Molecular characterization of firefly nuptial gifts: a multi-omics approach sheds light on postcopulatory sexual selection.</title>
        <authorList>
            <person name="Al-Wathiqui N."/>
            <person name="Fallon T.R."/>
            <person name="South A."/>
            <person name="Weng J.K."/>
            <person name="Lewis S.M."/>
        </authorList>
    </citation>
    <scope>NUCLEOTIDE SEQUENCE</scope>
</reference>
<dbReference type="InterPro" id="IPR006603">
    <property type="entry name" value="PQ-loop_rpt"/>
</dbReference>
<evidence type="ECO:0008006" key="16">
    <source>
        <dbReference type="Google" id="ProtNLM"/>
    </source>
</evidence>
<dbReference type="PANTHER" id="PTHR13131">
    <property type="entry name" value="CYSTINOSIN"/>
    <property type="match status" value="1"/>
</dbReference>
<dbReference type="Gene3D" id="1.20.1280.290">
    <property type="match status" value="2"/>
</dbReference>
<evidence type="ECO:0000313" key="14">
    <source>
        <dbReference type="EMBL" id="KAB0795547.1"/>
    </source>
</evidence>
<dbReference type="OrthoDB" id="75720at2759"/>
<dbReference type="PANTHER" id="PTHR13131:SF5">
    <property type="entry name" value="CYSTINOSIN"/>
    <property type="match status" value="1"/>
</dbReference>
<dbReference type="GO" id="GO:0015184">
    <property type="term" value="F:L-cystine transmembrane transporter activity"/>
    <property type="evidence" value="ECO:0007669"/>
    <property type="project" value="TreeGrafter"/>
</dbReference>
<gene>
    <name evidence="14" type="ORF">PPYR_12386</name>
</gene>
<dbReference type="GO" id="GO:0015293">
    <property type="term" value="F:symporter activity"/>
    <property type="evidence" value="ECO:0007669"/>
    <property type="project" value="UniProtKB-KW"/>
</dbReference>
<keyword evidence="12" id="KW-0732">Signal</keyword>
<dbReference type="InParanoid" id="A0A1Y1MYG6"/>
<comment type="catalytic activity">
    <reaction evidence="10">
        <text>L-cystine(out) + H(+)(out) = L-cystine(in) + H(+)(in)</text>
        <dbReference type="Rhea" id="RHEA:66172"/>
        <dbReference type="ChEBI" id="CHEBI:15378"/>
        <dbReference type="ChEBI" id="CHEBI:35491"/>
    </reaction>
    <physiologicalReaction direction="left-to-right" evidence="10">
        <dbReference type="Rhea" id="RHEA:66173"/>
    </physiologicalReaction>
</comment>
<evidence type="ECO:0000313" key="15">
    <source>
        <dbReference type="Proteomes" id="UP000327044"/>
    </source>
</evidence>
<evidence type="ECO:0000256" key="10">
    <source>
        <dbReference type="ARBA" id="ARBA00048473"/>
    </source>
</evidence>
<keyword evidence="5" id="KW-0677">Repeat</keyword>
<name>A0A1Y1MYG6_PHOPY</name>
<evidence type="ECO:0000256" key="3">
    <source>
        <dbReference type="ARBA" id="ARBA00022448"/>
    </source>
</evidence>
<evidence type="ECO:0000256" key="7">
    <source>
        <dbReference type="ARBA" id="ARBA00022989"/>
    </source>
</evidence>
<reference evidence="14 15" key="2">
    <citation type="journal article" date="2018" name="Elife">
        <title>Firefly genomes illuminate parallel origins of bioluminescence in beetles.</title>
        <authorList>
            <person name="Fallon T.R."/>
            <person name="Lower S.E."/>
            <person name="Chang C.H."/>
            <person name="Bessho-Uehara M."/>
            <person name="Martin G.J."/>
            <person name="Bewick A.J."/>
            <person name="Behringer M."/>
            <person name="Debat H.J."/>
            <person name="Wong I."/>
            <person name="Day J.C."/>
            <person name="Suvorov A."/>
            <person name="Silva C.J."/>
            <person name="Stanger-Hall K.F."/>
            <person name="Hall D.W."/>
            <person name="Schmitz R.J."/>
            <person name="Nelson D.R."/>
            <person name="Lewis S.M."/>
            <person name="Shigenobu S."/>
            <person name="Bybee S.M."/>
            <person name="Larracuente A.M."/>
            <person name="Oba Y."/>
            <person name="Weng J.K."/>
        </authorList>
    </citation>
    <scope>NUCLEOTIDE SEQUENCE [LARGE SCALE GENOMIC DNA]</scope>
    <source>
        <strain evidence="14">1611_PpyrPB1</strain>
        <tissue evidence="14">Whole body</tissue>
    </source>
</reference>
<evidence type="ECO:0000256" key="11">
    <source>
        <dbReference type="SAM" id="Phobius"/>
    </source>
</evidence>
<keyword evidence="4 11" id="KW-0812">Transmembrane</keyword>
<keyword evidence="8 11" id="KW-0472">Membrane</keyword>
<keyword evidence="15" id="KW-1185">Reference proteome</keyword>
<keyword evidence="3" id="KW-0813">Transport</keyword>
<feature type="signal peptide" evidence="12">
    <location>
        <begin position="1"/>
        <end position="15"/>
    </location>
</feature>
<organism evidence="13">
    <name type="scientific">Photinus pyralis</name>
    <name type="common">Common eastern firefly</name>
    <name type="synonym">Lampyris pyralis</name>
    <dbReference type="NCBI Taxonomy" id="7054"/>
    <lineage>
        <taxon>Eukaryota</taxon>
        <taxon>Metazoa</taxon>
        <taxon>Ecdysozoa</taxon>
        <taxon>Arthropoda</taxon>
        <taxon>Hexapoda</taxon>
        <taxon>Insecta</taxon>
        <taxon>Pterygota</taxon>
        <taxon>Neoptera</taxon>
        <taxon>Endopterygota</taxon>
        <taxon>Coleoptera</taxon>
        <taxon>Polyphaga</taxon>
        <taxon>Elateriformia</taxon>
        <taxon>Elateroidea</taxon>
        <taxon>Lampyridae</taxon>
        <taxon>Lampyrinae</taxon>
        <taxon>Photinus</taxon>
    </lineage>
</organism>
<feature type="transmembrane region" description="Helical" evidence="11">
    <location>
        <begin position="158"/>
        <end position="178"/>
    </location>
</feature>